<evidence type="ECO:0000313" key="1">
    <source>
        <dbReference type="EMBL" id="PHT28323.1"/>
    </source>
</evidence>
<dbReference type="PANTHER" id="PTHR31656">
    <property type="entry name" value="ROOT CAP DOMAIN-CONTAINING PROTEIN"/>
    <property type="match status" value="1"/>
</dbReference>
<dbReference type="OrthoDB" id="2012132at2759"/>
<dbReference type="STRING" id="33114.A0A2G2V5Q8"/>
<protein>
    <submittedName>
        <fullName evidence="1">Uncharacterized protein</fullName>
    </submittedName>
</protein>
<gene>
    <name evidence="1" type="ORF">CQW23_32070</name>
</gene>
<sequence>MKIDFTWVQSSHPVGNSQISVAALKTATWDDSIDRLALYFDDEPIFTLESEGARWNSKTVRQTYRKDRVSRVKVGALMPIMGGDKIFAASGLFDADCSITNFKQMENKLTFPKLC</sequence>
<organism evidence="1 2">
    <name type="scientific">Capsicum baccatum</name>
    <name type="common">Peruvian pepper</name>
    <dbReference type="NCBI Taxonomy" id="33114"/>
    <lineage>
        <taxon>Eukaryota</taxon>
        <taxon>Viridiplantae</taxon>
        <taxon>Streptophyta</taxon>
        <taxon>Embryophyta</taxon>
        <taxon>Tracheophyta</taxon>
        <taxon>Spermatophyta</taxon>
        <taxon>Magnoliopsida</taxon>
        <taxon>eudicotyledons</taxon>
        <taxon>Gunneridae</taxon>
        <taxon>Pentapetalae</taxon>
        <taxon>asterids</taxon>
        <taxon>lamiids</taxon>
        <taxon>Solanales</taxon>
        <taxon>Solanaceae</taxon>
        <taxon>Solanoideae</taxon>
        <taxon>Capsiceae</taxon>
        <taxon>Capsicum</taxon>
    </lineage>
</organism>
<name>A0A2G2V5Q8_CAPBA</name>
<evidence type="ECO:0000313" key="2">
    <source>
        <dbReference type="Proteomes" id="UP000224567"/>
    </source>
</evidence>
<dbReference type="Pfam" id="PF06830">
    <property type="entry name" value="Root_cap"/>
    <property type="match status" value="1"/>
</dbReference>
<dbReference type="EMBL" id="MLFT02000233">
    <property type="protein sequence ID" value="PHT28323.1"/>
    <property type="molecule type" value="Genomic_DNA"/>
</dbReference>
<dbReference type="AlphaFoldDB" id="A0A2G2V5Q8"/>
<dbReference type="InterPro" id="IPR009646">
    <property type="entry name" value="Root_cap"/>
</dbReference>
<accession>A0A2G2V5Q8</accession>
<reference evidence="1 2" key="1">
    <citation type="journal article" date="2017" name="Genome Biol.">
        <title>New reference genome sequences of hot pepper reveal the massive evolution of plant disease-resistance genes by retroduplication.</title>
        <authorList>
            <person name="Kim S."/>
            <person name="Park J."/>
            <person name="Yeom S.I."/>
            <person name="Kim Y.M."/>
            <person name="Seo E."/>
            <person name="Kim K.T."/>
            <person name="Kim M.S."/>
            <person name="Lee J.M."/>
            <person name="Cheong K."/>
            <person name="Shin H.S."/>
            <person name="Kim S.B."/>
            <person name="Han K."/>
            <person name="Lee J."/>
            <person name="Park M."/>
            <person name="Lee H.A."/>
            <person name="Lee H.Y."/>
            <person name="Lee Y."/>
            <person name="Oh S."/>
            <person name="Lee J.H."/>
            <person name="Choi E."/>
            <person name="Choi E."/>
            <person name="Lee S.E."/>
            <person name="Jeon J."/>
            <person name="Kim H."/>
            <person name="Choi G."/>
            <person name="Song H."/>
            <person name="Lee J."/>
            <person name="Lee S.C."/>
            <person name="Kwon J.K."/>
            <person name="Lee H.Y."/>
            <person name="Koo N."/>
            <person name="Hong Y."/>
            <person name="Kim R.W."/>
            <person name="Kang W.H."/>
            <person name="Huh J.H."/>
            <person name="Kang B.C."/>
            <person name="Yang T.J."/>
            <person name="Lee Y.H."/>
            <person name="Bennetzen J.L."/>
            <person name="Choi D."/>
        </authorList>
    </citation>
    <scope>NUCLEOTIDE SEQUENCE [LARGE SCALE GENOMIC DNA]</scope>
    <source>
        <strain evidence="2">cv. PBC81</strain>
    </source>
</reference>
<comment type="caution">
    <text evidence="1">The sequence shown here is derived from an EMBL/GenBank/DDBJ whole genome shotgun (WGS) entry which is preliminary data.</text>
</comment>
<proteinExistence type="predicted"/>
<dbReference type="Proteomes" id="UP000224567">
    <property type="component" value="Unassembled WGS sequence"/>
</dbReference>
<keyword evidence="2" id="KW-1185">Reference proteome</keyword>
<reference evidence="2" key="2">
    <citation type="journal article" date="2017" name="J. Anim. Genet.">
        <title>Multiple reference genome sequences of hot pepper reveal the massive evolution of plant disease resistance genes by retroduplication.</title>
        <authorList>
            <person name="Kim S."/>
            <person name="Park J."/>
            <person name="Yeom S.-I."/>
            <person name="Kim Y.-M."/>
            <person name="Seo E."/>
            <person name="Kim K.-T."/>
            <person name="Kim M.-S."/>
            <person name="Lee J.M."/>
            <person name="Cheong K."/>
            <person name="Shin H.-S."/>
            <person name="Kim S.-B."/>
            <person name="Han K."/>
            <person name="Lee J."/>
            <person name="Park M."/>
            <person name="Lee H.-A."/>
            <person name="Lee H.-Y."/>
            <person name="Lee Y."/>
            <person name="Oh S."/>
            <person name="Lee J.H."/>
            <person name="Choi E."/>
            <person name="Choi E."/>
            <person name="Lee S.E."/>
            <person name="Jeon J."/>
            <person name="Kim H."/>
            <person name="Choi G."/>
            <person name="Song H."/>
            <person name="Lee J."/>
            <person name="Lee S.-C."/>
            <person name="Kwon J.-K."/>
            <person name="Lee H.-Y."/>
            <person name="Koo N."/>
            <person name="Hong Y."/>
            <person name="Kim R.W."/>
            <person name="Kang W.-H."/>
            <person name="Huh J.H."/>
            <person name="Kang B.-C."/>
            <person name="Yang T.-J."/>
            <person name="Lee Y.-H."/>
            <person name="Bennetzen J.L."/>
            <person name="Choi D."/>
        </authorList>
    </citation>
    <scope>NUCLEOTIDE SEQUENCE [LARGE SCALE GENOMIC DNA]</scope>
    <source>
        <strain evidence="2">cv. PBC81</strain>
    </source>
</reference>